<feature type="region of interest" description="Disordered" evidence="1">
    <location>
        <begin position="245"/>
        <end position="296"/>
    </location>
</feature>
<proteinExistence type="predicted"/>
<feature type="signal peptide" evidence="2">
    <location>
        <begin position="1"/>
        <end position="36"/>
    </location>
</feature>
<dbReference type="CDD" id="cd09630">
    <property type="entry name" value="CDH_like_cytochrome"/>
    <property type="match status" value="1"/>
</dbReference>
<organism evidence="4 5">
    <name type="scientific">Fusarium solani</name>
    <name type="common">Filamentous fungus</name>
    <dbReference type="NCBI Taxonomy" id="169388"/>
    <lineage>
        <taxon>Eukaryota</taxon>
        <taxon>Fungi</taxon>
        <taxon>Dikarya</taxon>
        <taxon>Ascomycota</taxon>
        <taxon>Pezizomycotina</taxon>
        <taxon>Sordariomycetes</taxon>
        <taxon>Hypocreomycetidae</taxon>
        <taxon>Hypocreales</taxon>
        <taxon>Nectriaceae</taxon>
        <taxon>Fusarium</taxon>
        <taxon>Fusarium solani species complex</taxon>
    </lineage>
</organism>
<dbReference type="InterPro" id="IPR015920">
    <property type="entry name" value="Cellobiose_DH-like_cyt"/>
</dbReference>
<keyword evidence="5" id="KW-1185">Reference proteome</keyword>
<evidence type="ECO:0000313" key="5">
    <source>
        <dbReference type="Proteomes" id="UP000736672"/>
    </source>
</evidence>
<dbReference type="PANTHER" id="PTHR47190:SF1">
    <property type="entry name" value="GLUCOSE-METHANOL-CHOLINE OXIDOREDUCTASE N-TERMINAL DOMAIN-CONTAINING PROTEIN"/>
    <property type="match status" value="1"/>
</dbReference>
<sequence>MPLFSGLRRRQPGRHRHINPNRLLVTTLLLPALALAQDDDEPTSSTNQFSQPFVDQITGLNMERFFGARTSFGFAFALPDAQPSAGAGSFIGQLSFPLVNGQGWGSFGLTGDMEGNFILAVWPDGKGDVMASFRQATNEDNPPEVAGQFRVRPLPEGVSVNSTSLLYTFLCENCLDSTLGLGPEATAGNAVMGWALSERPPRGDPSDPGAFLGFHERGFGPFTARLAQAKTAGFDAVAATALDPVGDSGNAVAAVPGAFDDGSGDEDSGDEGGAIGGGRSGSGDGDESGDDSDDDD</sequence>
<comment type="caution">
    <text evidence="4">The sequence shown here is derived from an EMBL/GenBank/DDBJ whole genome shotgun (WGS) entry which is preliminary data.</text>
</comment>
<feature type="domain" description="Cellobiose dehydrogenase-like cytochrome" evidence="3">
    <location>
        <begin position="53"/>
        <end position="235"/>
    </location>
</feature>
<evidence type="ECO:0000259" key="3">
    <source>
        <dbReference type="Pfam" id="PF16010"/>
    </source>
</evidence>
<gene>
    <name evidence="4" type="ORF">B0J15DRAFT_405679</name>
</gene>
<feature type="chain" id="PRO_5040336567" description="Cellobiose dehydrogenase-like cytochrome domain-containing protein" evidence="2">
    <location>
        <begin position="37"/>
        <end position="296"/>
    </location>
</feature>
<name>A0A9P9GJQ3_FUSSL</name>
<protein>
    <recommendedName>
        <fullName evidence="3">Cellobiose dehydrogenase-like cytochrome domain-containing protein</fullName>
    </recommendedName>
</protein>
<evidence type="ECO:0000256" key="2">
    <source>
        <dbReference type="SAM" id="SignalP"/>
    </source>
</evidence>
<dbReference type="SUPFAM" id="SSF49344">
    <property type="entry name" value="CBD9-like"/>
    <property type="match status" value="1"/>
</dbReference>
<feature type="compositionally biased region" description="Gly residues" evidence="1">
    <location>
        <begin position="271"/>
        <end position="283"/>
    </location>
</feature>
<evidence type="ECO:0000313" key="4">
    <source>
        <dbReference type="EMBL" id="KAH7239792.1"/>
    </source>
</evidence>
<dbReference type="Gene3D" id="2.60.40.1210">
    <property type="entry name" value="Cellobiose dehydrogenase, cytochrome domain"/>
    <property type="match status" value="1"/>
</dbReference>
<accession>A0A9P9GJQ3</accession>
<reference evidence="4" key="1">
    <citation type="journal article" date="2021" name="Nat. Commun.">
        <title>Genetic determinants of endophytism in the Arabidopsis root mycobiome.</title>
        <authorList>
            <person name="Mesny F."/>
            <person name="Miyauchi S."/>
            <person name="Thiergart T."/>
            <person name="Pickel B."/>
            <person name="Atanasova L."/>
            <person name="Karlsson M."/>
            <person name="Huettel B."/>
            <person name="Barry K.W."/>
            <person name="Haridas S."/>
            <person name="Chen C."/>
            <person name="Bauer D."/>
            <person name="Andreopoulos W."/>
            <person name="Pangilinan J."/>
            <person name="LaButti K."/>
            <person name="Riley R."/>
            <person name="Lipzen A."/>
            <person name="Clum A."/>
            <person name="Drula E."/>
            <person name="Henrissat B."/>
            <person name="Kohler A."/>
            <person name="Grigoriev I.V."/>
            <person name="Martin F.M."/>
            <person name="Hacquard S."/>
        </authorList>
    </citation>
    <scope>NUCLEOTIDE SEQUENCE</scope>
    <source>
        <strain evidence="4">FSSC 5 MPI-SDFR-AT-0091</strain>
    </source>
</reference>
<dbReference type="EMBL" id="JAGTJS010000021">
    <property type="protein sequence ID" value="KAH7239792.1"/>
    <property type="molecule type" value="Genomic_DNA"/>
</dbReference>
<dbReference type="OrthoDB" id="413885at2759"/>
<dbReference type="InterPro" id="IPR053208">
    <property type="entry name" value="GMC_Oxidoreductase_CD"/>
</dbReference>
<keyword evidence="2" id="KW-0732">Signal</keyword>
<feature type="compositionally biased region" description="Acidic residues" evidence="1">
    <location>
        <begin position="284"/>
        <end position="296"/>
    </location>
</feature>
<dbReference type="Proteomes" id="UP000736672">
    <property type="component" value="Unassembled WGS sequence"/>
</dbReference>
<evidence type="ECO:0000256" key="1">
    <source>
        <dbReference type="SAM" id="MobiDB-lite"/>
    </source>
</evidence>
<dbReference type="AlphaFoldDB" id="A0A9P9GJQ3"/>
<dbReference type="Pfam" id="PF16010">
    <property type="entry name" value="CDH-cyt"/>
    <property type="match status" value="1"/>
</dbReference>
<dbReference type="PANTHER" id="PTHR47190">
    <property type="entry name" value="DEHYDROGENASE, PUTATIVE-RELATED"/>
    <property type="match status" value="1"/>
</dbReference>